<accession>A0A9W7XYV2</accession>
<evidence type="ECO:0000313" key="2">
    <source>
        <dbReference type="EMBL" id="KAJ1723601.1"/>
    </source>
</evidence>
<dbReference type="SUPFAM" id="SSF52821">
    <property type="entry name" value="Rhodanese/Cell cycle control phosphatase"/>
    <property type="match status" value="1"/>
</dbReference>
<dbReference type="Proteomes" id="UP001143981">
    <property type="component" value="Unassembled WGS sequence"/>
</dbReference>
<keyword evidence="3" id="KW-1185">Reference proteome</keyword>
<dbReference type="SMART" id="SM00450">
    <property type="entry name" value="RHOD"/>
    <property type="match status" value="1"/>
</dbReference>
<dbReference type="OrthoDB" id="566238at2759"/>
<proteinExistence type="predicted"/>
<dbReference type="GO" id="GO:0004792">
    <property type="term" value="F:thiosulfate-cyanide sulfurtransferase activity"/>
    <property type="evidence" value="ECO:0007669"/>
    <property type="project" value="TreeGrafter"/>
</dbReference>
<dbReference type="PANTHER" id="PTHR44086:SF10">
    <property type="entry name" value="THIOSULFATE SULFURTRANSFERASE_RHODANESE-LIKE DOMAIN-CONTAINING PROTEIN 3"/>
    <property type="match status" value="1"/>
</dbReference>
<dbReference type="Gene3D" id="3.40.250.10">
    <property type="entry name" value="Rhodanese-like domain"/>
    <property type="match status" value="1"/>
</dbReference>
<evidence type="ECO:0000259" key="1">
    <source>
        <dbReference type="PROSITE" id="PS50206"/>
    </source>
</evidence>
<dbReference type="AlphaFoldDB" id="A0A9W7XYV2"/>
<feature type="domain" description="Rhodanese" evidence="1">
    <location>
        <begin position="23"/>
        <end position="127"/>
    </location>
</feature>
<gene>
    <name evidence="2" type="primary">RDL2</name>
    <name evidence="2" type="ORF">LPJ61_005812</name>
</gene>
<protein>
    <submittedName>
        <fullName evidence="2">Thiosulfate sulfurtransferase rdl2, mitochondrial</fullName>
    </submittedName>
</protein>
<comment type="caution">
    <text evidence="2">The sequence shown here is derived from an EMBL/GenBank/DDBJ whole genome shotgun (WGS) entry which is preliminary data.</text>
</comment>
<dbReference type="InterPro" id="IPR036873">
    <property type="entry name" value="Rhodanese-like_dom_sf"/>
</dbReference>
<sequence>MSCAANQLALDDVLAVSRSGALDDRSITLVDVRGRDEYAAGHIKGAHNLPVQELPAALTLDPRAFEAQYGFALPASDSDNGLAVYCQRGTRTQAAAAHLANAHYKDNLFLYLPGWAEYSASAATANDRE</sequence>
<dbReference type="EMBL" id="JANBOI010002211">
    <property type="protein sequence ID" value="KAJ1723601.1"/>
    <property type="molecule type" value="Genomic_DNA"/>
</dbReference>
<evidence type="ECO:0000313" key="3">
    <source>
        <dbReference type="Proteomes" id="UP001143981"/>
    </source>
</evidence>
<dbReference type="GO" id="GO:0005739">
    <property type="term" value="C:mitochondrion"/>
    <property type="evidence" value="ECO:0007669"/>
    <property type="project" value="TreeGrafter"/>
</dbReference>
<dbReference type="Pfam" id="PF00581">
    <property type="entry name" value="Rhodanese"/>
    <property type="match status" value="1"/>
</dbReference>
<dbReference type="InterPro" id="IPR001763">
    <property type="entry name" value="Rhodanese-like_dom"/>
</dbReference>
<reference evidence="2" key="1">
    <citation type="submission" date="2022-07" db="EMBL/GenBank/DDBJ databases">
        <title>Phylogenomic reconstructions and comparative analyses of Kickxellomycotina fungi.</title>
        <authorList>
            <person name="Reynolds N.K."/>
            <person name="Stajich J.E."/>
            <person name="Barry K."/>
            <person name="Grigoriev I.V."/>
            <person name="Crous P."/>
            <person name="Smith M.E."/>
        </authorList>
    </citation>
    <scope>NUCLEOTIDE SEQUENCE</scope>
    <source>
        <strain evidence="2">BCRC 34381</strain>
    </source>
</reference>
<dbReference type="PROSITE" id="PS50206">
    <property type="entry name" value="RHODANESE_3"/>
    <property type="match status" value="1"/>
</dbReference>
<name>A0A9W7XYV2_9FUNG</name>
<dbReference type="PANTHER" id="PTHR44086">
    <property type="entry name" value="THIOSULFATE SULFURTRANSFERASE RDL2, MITOCHONDRIAL-RELATED"/>
    <property type="match status" value="1"/>
</dbReference>
<organism evidence="2 3">
    <name type="scientific">Coemansia biformis</name>
    <dbReference type="NCBI Taxonomy" id="1286918"/>
    <lineage>
        <taxon>Eukaryota</taxon>
        <taxon>Fungi</taxon>
        <taxon>Fungi incertae sedis</taxon>
        <taxon>Zoopagomycota</taxon>
        <taxon>Kickxellomycotina</taxon>
        <taxon>Kickxellomycetes</taxon>
        <taxon>Kickxellales</taxon>
        <taxon>Kickxellaceae</taxon>
        <taxon>Coemansia</taxon>
    </lineage>
</organism>